<dbReference type="Proteomes" id="UP001516400">
    <property type="component" value="Unassembled WGS sequence"/>
</dbReference>
<dbReference type="AlphaFoldDB" id="A0ABD2MXY8"/>
<evidence type="ECO:0000313" key="2">
    <source>
        <dbReference type="EMBL" id="KAL3271055.1"/>
    </source>
</evidence>
<sequence>MSTCVSGTISIEKLSNEEKPVSKLVRTSSIEKIKELNNYICSQQYYIIPALLSWIKSSQNGLENTMEKTIMLYRYILCNTIIYRVFKINQVCRDCTSNVKKIIFEYGHTLVDSCYKADFLLKVGLYSAITLVSLQFFMCIYLLFLTYIPVGLFFLISCVASVIFLFYESIKTQDFRIRKQKKL</sequence>
<protein>
    <recommendedName>
        <fullName evidence="4">Copper transporter</fullName>
    </recommendedName>
</protein>
<organism evidence="2 3">
    <name type="scientific">Cryptolaemus montrouzieri</name>
    <dbReference type="NCBI Taxonomy" id="559131"/>
    <lineage>
        <taxon>Eukaryota</taxon>
        <taxon>Metazoa</taxon>
        <taxon>Ecdysozoa</taxon>
        <taxon>Arthropoda</taxon>
        <taxon>Hexapoda</taxon>
        <taxon>Insecta</taxon>
        <taxon>Pterygota</taxon>
        <taxon>Neoptera</taxon>
        <taxon>Endopterygota</taxon>
        <taxon>Coleoptera</taxon>
        <taxon>Polyphaga</taxon>
        <taxon>Cucujiformia</taxon>
        <taxon>Coccinelloidea</taxon>
        <taxon>Coccinellidae</taxon>
        <taxon>Scymninae</taxon>
        <taxon>Scymnini</taxon>
        <taxon>Cryptolaemus</taxon>
    </lineage>
</organism>
<keyword evidence="1" id="KW-0472">Membrane</keyword>
<name>A0ABD2MXY8_9CUCU</name>
<gene>
    <name evidence="2" type="ORF">HHI36_021555</name>
</gene>
<keyword evidence="1" id="KW-1133">Transmembrane helix</keyword>
<evidence type="ECO:0000313" key="3">
    <source>
        <dbReference type="Proteomes" id="UP001516400"/>
    </source>
</evidence>
<keyword evidence="1" id="KW-0812">Transmembrane</keyword>
<evidence type="ECO:0008006" key="4">
    <source>
        <dbReference type="Google" id="ProtNLM"/>
    </source>
</evidence>
<keyword evidence="3" id="KW-1185">Reference proteome</keyword>
<evidence type="ECO:0000256" key="1">
    <source>
        <dbReference type="SAM" id="Phobius"/>
    </source>
</evidence>
<dbReference type="EMBL" id="JABFTP020000042">
    <property type="protein sequence ID" value="KAL3271055.1"/>
    <property type="molecule type" value="Genomic_DNA"/>
</dbReference>
<proteinExistence type="predicted"/>
<feature type="transmembrane region" description="Helical" evidence="1">
    <location>
        <begin position="123"/>
        <end position="144"/>
    </location>
</feature>
<feature type="transmembrane region" description="Helical" evidence="1">
    <location>
        <begin position="150"/>
        <end position="170"/>
    </location>
</feature>
<comment type="caution">
    <text evidence="2">The sequence shown here is derived from an EMBL/GenBank/DDBJ whole genome shotgun (WGS) entry which is preliminary data.</text>
</comment>
<accession>A0ABD2MXY8</accession>
<reference evidence="2 3" key="1">
    <citation type="journal article" date="2021" name="BMC Biol.">
        <title>Horizontally acquired antibacterial genes associated with adaptive radiation of ladybird beetles.</title>
        <authorList>
            <person name="Li H.S."/>
            <person name="Tang X.F."/>
            <person name="Huang Y.H."/>
            <person name="Xu Z.Y."/>
            <person name="Chen M.L."/>
            <person name="Du X.Y."/>
            <person name="Qiu B.Y."/>
            <person name="Chen P.T."/>
            <person name="Zhang W."/>
            <person name="Slipinski A."/>
            <person name="Escalona H.E."/>
            <person name="Waterhouse R.M."/>
            <person name="Zwick A."/>
            <person name="Pang H."/>
        </authorList>
    </citation>
    <scope>NUCLEOTIDE SEQUENCE [LARGE SCALE GENOMIC DNA]</scope>
    <source>
        <strain evidence="2">SYSU2018</strain>
    </source>
</reference>